<keyword evidence="3" id="KW-1185">Reference proteome</keyword>
<gene>
    <name evidence="2" type="ORF">K340107D12_24410</name>
</gene>
<dbReference type="EMBL" id="BAABZQ010000001">
    <property type="protein sequence ID" value="GAA6499625.1"/>
    <property type="molecule type" value="Genomic_DNA"/>
</dbReference>
<protein>
    <submittedName>
        <fullName evidence="2">Uncharacterized protein</fullName>
    </submittedName>
</protein>
<evidence type="ECO:0000313" key="3">
    <source>
        <dbReference type="Proteomes" id="UP001600941"/>
    </source>
</evidence>
<organism evidence="2 3">
    <name type="scientific">Blautia parvula</name>
    <dbReference type="NCBI Taxonomy" id="2877527"/>
    <lineage>
        <taxon>Bacteria</taxon>
        <taxon>Bacillati</taxon>
        <taxon>Bacillota</taxon>
        <taxon>Clostridia</taxon>
        <taxon>Lachnospirales</taxon>
        <taxon>Lachnospiraceae</taxon>
        <taxon>Blautia</taxon>
    </lineage>
</organism>
<evidence type="ECO:0000256" key="1">
    <source>
        <dbReference type="SAM" id="Phobius"/>
    </source>
</evidence>
<evidence type="ECO:0000313" key="2">
    <source>
        <dbReference type="EMBL" id="GAA6499625.1"/>
    </source>
</evidence>
<name>A0ABQ0BSX0_9FIRM</name>
<accession>A0ABQ0BSX0</accession>
<keyword evidence="1" id="KW-1133">Transmembrane helix</keyword>
<comment type="caution">
    <text evidence="2">The sequence shown here is derived from an EMBL/GenBank/DDBJ whole genome shotgun (WGS) entry which is preliminary data.</text>
</comment>
<keyword evidence="1" id="KW-0472">Membrane</keyword>
<feature type="transmembrane region" description="Helical" evidence="1">
    <location>
        <begin position="6"/>
        <end position="25"/>
    </location>
</feature>
<dbReference type="Proteomes" id="UP001600941">
    <property type="component" value="Unassembled WGS sequence"/>
</dbReference>
<proteinExistence type="predicted"/>
<keyword evidence="1" id="KW-0812">Transmembrane</keyword>
<reference evidence="2 3" key="1">
    <citation type="submission" date="2024-04" db="EMBL/GenBank/DDBJ databases">
        <title>Defined microbial consortia suppress multidrug-resistant proinflammatory Enterobacteriaceae via ecological control.</title>
        <authorList>
            <person name="Furuichi M."/>
            <person name="Kawaguchi T."/>
            <person name="Pust M."/>
            <person name="Yasuma K."/>
            <person name="Plichta D."/>
            <person name="Hasegawa N."/>
            <person name="Ohya T."/>
            <person name="Bhattarai S."/>
            <person name="Sasajima S."/>
            <person name="Aoto Y."/>
            <person name="Tuganbaev T."/>
            <person name="Yaginuma M."/>
            <person name="Ueda M."/>
            <person name="Okahashi N."/>
            <person name="Amafuji K."/>
            <person name="Kiridooshi Y."/>
            <person name="Sugita K."/>
            <person name="Strazar M."/>
            <person name="Skelly A."/>
            <person name="Suda W."/>
            <person name="Hattori M."/>
            <person name="Nakamoto N."/>
            <person name="Caballero S."/>
            <person name="Norman J."/>
            <person name="Olle B."/>
            <person name="Tanoue T."/>
            <person name="Arita M."/>
            <person name="Bucci V."/>
            <person name="Atarashi K."/>
            <person name="Xavier R."/>
            <person name="Honda K."/>
        </authorList>
    </citation>
    <scope>NUCLEOTIDE SEQUENCE [LARGE SCALE GENOMIC DNA]</scope>
    <source>
        <strain evidence="3">k34-0107-D12</strain>
    </source>
</reference>
<sequence length="50" mass="6324">MFFGLAWYWWLIIAVIFALSIPLKVKFMRWWNKRRVEKRKFDNDKWGDES</sequence>
<dbReference type="RefSeq" id="WP_181014410.1">
    <property type="nucleotide sequence ID" value="NZ_BAABZQ010000001.1"/>
</dbReference>